<evidence type="ECO:0000256" key="4">
    <source>
        <dbReference type="ARBA" id="ARBA00022692"/>
    </source>
</evidence>
<evidence type="ECO:0000256" key="7">
    <source>
        <dbReference type="ARBA" id="ARBA00023010"/>
    </source>
</evidence>
<dbReference type="PRINTS" id="PR01506">
    <property type="entry name" value="TATBPROTEIN"/>
</dbReference>
<name>A0ABQ5XDI4_9GAMM</name>
<evidence type="ECO:0000313" key="11">
    <source>
        <dbReference type="EMBL" id="GLQ89557.1"/>
    </source>
</evidence>
<accession>A0ABQ5XDI4</accession>
<dbReference type="Proteomes" id="UP001156627">
    <property type="component" value="Unassembled WGS sequence"/>
</dbReference>
<evidence type="ECO:0000256" key="2">
    <source>
        <dbReference type="ARBA" id="ARBA00022448"/>
    </source>
</evidence>
<keyword evidence="8 9" id="KW-0472">Membrane</keyword>
<evidence type="ECO:0000256" key="3">
    <source>
        <dbReference type="ARBA" id="ARBA00022475"/>
    </source>
</evidence>
<evidence type="ECO:0000256" key="1">
    <source>
        <dbReference type="ARBA" id="ARBA00004167"/>
    </source>
</evidence>
<comment type="similarity">
    <text evidence="9">Belongs to the TatB family.</text>
</comment>
<comment type="subunit">
    <text evidence="9">The Tat system comprises two distinct complexes: a TatABC complex, containing multiple copies of TatA, TatB and TatC subunits, and a separate TatA complex, containing only TatA subunits. Substrates initially bind to the TatABC complex, which probably triggers association of the separate TatA complex to form the active translocon.</text>
</comment>
<dbReference type="EMBL" id="BSOA01000036">
    <property type="protein sequence ID" value="GLQ89557.1"/>
    <property type="molecule type" value="Genomic_DNA"/>
</dbReference>
<dbReference type="InterPro" id="IPR018448">
    <property type="entry name" value="TatB"/>
</dbReference>
<protein>
    <recommendedName>
        <fullName evidence="9">Sec-independent protein translocase protein TatB</fullName>
    </recommendedName>
</protein>
<comment type="caution">
    <text evidence="11">The sequence shown here is derived from an EMBL/GenBank/DDBJ whole genome shotgun (WGS) entry which is preliminary data.</text>
</comment>
<proteinExistence type="inferred from homology"/>
<dbReference type="PANTHER" id="PTHR33162">
    <property type="entry name" value="SEC-INDEPENDENT PROTEIN TRANSLOCASE PROTEIN TATA, CHLOROPLASTIC"/>
    <property type="match status" value="1"/>
</dbReference>
<dbReference type="InterPro" id="IPR003369">
    <property type="entry name" value="TatA/B/E"/>
</dbReference>
<gene>
    <name evidence="9 11" type="primary">tatB</name>
    <name evidence="11" type="ORF">GCM10007898_31310</name>
</gene>
<comment type="subcellular location">
    <subcellularLocation>
        <location evidence="9">Cell membrane</location>
        <topology evidence="9">Single-pass membrane protein</topology>
    </subcellularLocation>
    <subcellularLocation>
        <location evidence="1">Membrane</location>
        <topology evidence="1">Single-pass membrane protein</topology>
    </subcellularLocation>
</comment>
<evidence type="ECO:0000256" key="10">
    <source>
        <dbReference type="SAM" id="MobiDB-lite"/>
    </source>
</evidence>
<organism evidence="11 12">
    <name type="scientific">Dyella flagellata</name>
    <dbReference type="NCBI Taxonomy" id="1867833"/>
    <lineage>
        <taxon>Bacteria</taxon>
        <taxon>Pseudomonadati</taxon>
        <taxon>Pseudomonadota</taxon>
        <taxon>Gammaproteobacteria</taxon>
        <taxon>Lysobacterales</taxon>
        <taxon>Rhodanobacteraceae</taxon>
        <taxon>Dyella</taxon>
    </lineage>
</organism>
<evidence type="ECO:0000313" key="12">
    <source>
        <dbReference type="Proteomes" id="UP001156627"/>
    </source>
</evidence>
<dbReference type="RefSeq" id="WP_284332996.1">
    <property type="nucleotide sequence ID" value="NZ_BSOA01000036.1"/>
</dbReference>
<keyword evidence="6 9" id="KW-1133">Transmembrane helix</keyword>
<dbReference type="Pfam" id="PF02416">
    <property type="entry name" value="TatA_B_E"/>
    <property type="match status" value="1"/>
</dbReference>
<keyword evidence="3 9" id="KW-1003">Cell membrane</keyword>
<dbReference type="Gene3D" id="1.20.5.3310">
    <property type="match status" value="1"/>
</dbReference>
<keyword evidence="2 9" id="KW-0813">Transport</keyword>
<evidence type="ECO:0000256" key="5">
    <source>
        <dbReference type="ARBA" id="ARBA00022927"/>
    </source>
</evidence>
<keyword evidence="5 9" id="KW-0653">Protein transport</keyword>
<comment type="function">
    <text evidence="9">Part of the twin-arginine translocation (Tat) system that transports large folded proteins containing a characteristic twin-arginine motif in their signal peptide across membranes. Together with TatC, TatB is part of a receptor directly interacting with Tat signal peptides. TatB may form an oligomeric binding site that transiently accommodates folded Tat precursor proteins before their translocation.</text>
</comment>
<dbReference type="HAMAP" id="MF_00237">
    <property type="entry name" value="TatB"/>
    <property type="match status" value="1"/>
</dbReference>
<sequence>MIEISLGKLVLLALIALIVLGPEKLPHAARTAGALVRRLRQGWDSVRAEVERELEIEELKRTAREAAARAESLQADMTKAASETREQVTGTVAEVRNTIVNASQDSASAEAPKETPHGS</sequence>
<evidence type="ECO:0000256" key="8">
    <source>
        <dbReference type="ARBA" id="ARBA00023136"/>
    </source>
</evidence>
<reference evidence="12" key="1">
    <citation type="journal article" date="2019" name="Int. J. Syst. Evol. Microbiol.">
        <title>The Global Catalogue of Microorganisms (GCM) 10K type strain sequencing project: providing services to taxonomists for standard genome sequencing and annotation.</title>
        <authorList>
            <consortium name="The Broad Institute Genomics Platform"/>
            <consortium name="The Broad Institute Genome Sequencing Center for Infectious Disease"/>
            <person name="Wu L."/>
            <person name="Ma J."/>
        </authorList>
    </citation>
    <scope>NUCLEOTIDE SEQUENCE [LARGE SCALE GENOMIC DNA]</scope>
    <source>
        <strain evidence="12">NBRC 111981</strain>
    </source>
</reference>
<keyword evidence="12" id="KW-1185">Reference proteome</keyword>
<dbReference type="PANTHER" id="PTHR33162:SF1">
    <property type="entry name" value="SEC-INDEPENDENT PROTEIN TRANSLOCASE PROTEIN TATA, CHLOROPLASTIC"/>
    <property type="match status" value="1"/>
</dbReference>
<feature type="region of interest" description="Disordered" evidence="10">
    <location>
        <begin position="72"/>
        <end position="91"/>
    </location>
</feature>
<evidence type="ECO:0000256" key="6">
    <source>
        <dbReference type="ARBA" id="ARBA00022989"/>
    </source>
</evidence>
<keyword evidence="4 9" id="KW-0812">Transmembrane</keyword>
<evidence type="ECO:0000256" key="9">
    <source>
        <dbReference type="HAMAP-Rule" id="MF_00237"/>
    </source>
</evidence>
<feature type="region of interest" description="Disordered" evidence="10">
    <location>
        <begin position="100"/>
        <end position="119"/>
    </location>
</feature>
<dbReference type="NCBIfam" id="TIGR01410">
    <property type="entry name" value="tatB"/>
    <property type="match status" value="1"/>
</dbReference>
<keyword evidence="7 9" id="KW-0811">Translocation</keyword>